<evidence type="ECO:0000256" key="1">
    <source>
        <dbReference type="SAM" id="SignalP"/>
    </source>
</evidence>
<comment type="caution">
    <text evidence="3">The sequence shown here is derived from an EMBL/GenBank/DDBJ whole genome shotgun (WGS) entry which is preliminary data.</text>
</comment>
<name>A0A085WLE6_9BACT</name>
<proteinExistence type="predicted"/>
<keyword evidence="1" id="KW-0732">Signal</keyword>
<dbReference type="PATRIC" id="fig|394096.3.peg.3786"/>
<dbReference type="Gene3D" id="2.160.20.120">
    <property type="match status" value="1"/>
</dbReference>
<sequence>MKTLRIALAVPTLLLATASFAEPSDTGATREVADFNGVEVSNGISAKVKVGPKSVRISGDEKRVGQVRTEVVDGKLVVQMEKKSWFGGGSSKGIEVTISNPQVTSVSASGGASIDAEASAANTFSAEASGGAVISVRNVDAKKVEVEVSGGGEATLKGRADTVDVEASGGAVVNAQELSHKSLDVEASGGTVVNANPTDRIEADLSGGCVVNVASAPAQREVESSGGSVVHYSKK</sequence>
<gene>
    <name evidence="3" type="ORF">DB31_7746</name>
</gene>
<keyword evidence="4" id="KW-1185">Reference proteome</keyword>
<dbReference type="EMBL" id="JMCB01000006">
    <property type="protein sequence ID" value="KFE68509.1"/>
    <property type="molecule type" value="Genomic_DNA"/>
</dbReference>
<accession>A0A085WLE6</accession>
<feature type="signal peptide" evidence="1">
    <location>
        <begin position="1"/>
        <end position="21"/>
    </location>
</feature>
<dbReference type="RefSeq" id="WP_044189335.1">
    <property type="nucleotide sequence ID" value="NZ_JMCB01000006.1"/>
</dbReference>
<dbReference type="Pfam" id="PF10988">
    <property type="entry name" value="DUF2807"/>
    <property type="match status" value="1"/>
</dbReference>
<feature type="chain" id="PRO_5001799838" description="Putative auto-transporter adhesin head GIN domain-containing protein" evidence="1">
    <location>
        <begin position="22"/>
        <end position="235"/>
    </location>
</feature>
<organism evidence="3 4">
    <name type="scientific">Hyalangium minutum</name>
    <dbReference type="NCBI Taxonomy" id="394096"/>
    <lineage>
        <taxon>Bacteria</taxon>
        <taxon>Pseudomonadati</taxon>
        <taxon>Myxococcota</taxon>
        <taxon>Myxococcia</taxon>
        <taxon>Myxococcales</taxon>
        <taxon>Cystobacterineae</taxon>
        <taxon>Archangiaceae</taxon>
        <taxon>Hyalangium</taxon>
    </lineage>
</organism>
<dbReference type="STRING" id="394096.DB31_7746"/>
<protein>
    <recommendedName>
        <fullName evidence="2">Putative auto-transporter adhesin head GIN domain-containing protein</fullName>
    </recommendedName>
</protein>
<dbReference type="InterPro" id="IPR021255">
    <property type="entry name" value="DUF2807"/>
</dbReference>
<evidence type="ECO:0000313" key="3">
    <source>
        <dbReference type="EMBL" id="KFE68509.1"/>
    </source>
</evidence>
<evidence type="ECO:0000313" key="4">
    <source>
        <dbReference type="Proteomes" id="UP000028725"/>
    </source>
</evidence>
<evidence type="ECO:0000259" key="2">
    <source>
        <dbReference type="Pfam" id="PF10988"/>
    </source>
</evidence>
<dbReference type="AlphaFoldDB" id="A0A085WLE6"/>
<dbReference type="Proteomes" id="UP000028725">
    <property type="component" value="Unassembled WGS sequence"/>
</dbReference>
<dbReference type="OrthoDB" id="5502988at2"/>
<reference evidence="3 4" key="1">
    <citation type="submission" date="2014-04" db="EMBL/GenBank/DDBJ databases">
        <title>Genome assembly of Hyalangium minutum DSM 14724.</title>
        <authorList>
            <person name="Sharma G."/>
            <person name="Subramanian S."/>
        </authorList>
    </citation>
    <scope>NUCLEOTIDE SEQUENCE [LARGE SCALE GENOMIC DNA]</scope>
    <source>
        <strain evidence="3 4">DSM 14724</strain>
    </source>
</reference>
<feature type="domain" description="Putative auto-transporter adhesin head GIN" evidence="2">
    <location>
        <begin position="34"/>
        <end position="215"/>
    </location>
</feature>